<feature type="region of interest" description="Disordered" evidence="12">
    <location>
        <begin position="159"/>
        <end position="180"/>
    </location>
</feature>
<dbReference type="PROSITE" id="PS50821">
    <property type="entry name" value="PAZ"/>
    <property type="match status" value="1"/>
</dbReference>
<dbReference type="GO" id="GO:0003723">
    <property type="term" value="F:RNA binding"/>
    <property type="evidence" value="ECO:0007669"/>
    <property type="project" value="UniProtKB-KW"/>
</dbReference>
<keyword evidence="10" id="KW-0325">Glycoprotein</keyword>
<dbReference type="PROSITE" id="PS50822">
    <property type="entry name" value="PIWI"/>
    <property type="match status" value="1"/>
</dbReference>
<reference evidence="16" key="1">
    <citation type="submission" date="2011-05" db="EMBL/GenBank/DDBJ databases">
        <authorList>
            <person name="Richards S.R."/>
            <person name="Qu J."/>
            <person name="Jiang H."/>
            <person name="Jhangiani S.N."/>
            <person name="Agravi P."/>
            <person name="Goodspeed R."/>
            <person name="Gross S."/>
            <person name="Mandapat C."/>
            <person name="Jackson L."/>
            <person name="Mathew T."/>
            <person name="Pu L."/>
            <person name="Thornton R."/>
            <person name="Saada N."/>
            <person name="Wilczek-Boney K.B."/>
            <person name="Lee S."/>
            <person name="Kovar C."/>
            <person name="Wu Y."/>
            <person name="Scherer S.E."/>
            <person name="Worley K.C."/>
            <person name="Muzny D.M."/>
            <person name="Gibbs R."/>
        </authorList>
    </citation>
    <scope>NUCLEOTIDE SEQUENCE</scope>
    <source>
        <strain evidence="16">Brora</strain>
    </source>
</reference>
<evidence type="ECO:0000256" key="6">
    <source>
        <dbReference type="ARBA" id="ARBA00022782"/>
    </source>
</evidence>
<dbReference type="OMA" id="ILHQKQN"/>
<keyword evidence="5" id="KW-0732">Signal</keyword>
<dbReference type="FunFam" id="2.10.90.10:FF:000018">
    <property type="entry name" value="Spatzle 4"/>
    <property type="match status" value="1"/>
</dbReference>
<dbReference type="GO" id="GO:0140965">
    <property type="term" value="P:secondary piRNA processing"/>
    <property type="evidence" value="ECO:0007669"/>
    <property type="project" value="UniProtKB-ARBA"/>
</dbReference>
<evidence type="ECO:0000256" key="12">
    <source>
        <dbReference type="SAM" id="MobiDB-lite"/>
    </source>
</evidence>
<evidence type="ECO:0000256" key="5">
    <source>
        <dbReference type="ARBA" id="ARBA00022729"/>
    </source>
</evidence>
<dbReference type="SMART" id="SM00950">
    <property type="entry name" value="Piwi"/>
    <property type="match status" value="1"/>
</dbReference>
<dbReference type="Gene3D" id="2.10.90.10">
    <property type="entry name" value="Cystine-knot cytokines"/>
    <property type="match status" value="1"/>
</dbReference>
<evidence type="ECO:0000313" key="15">
    <source>
        <dbReference type="EnsemblMetazoa" id="SMAR005944-PA"/>
    </source>
</evidence>
<dbReference type="HOGENOM" id="CLU_279698_0_0_1"/>
<evidence type="ECO:0000259" key="13">
    <source>
        <dbReference type="PROSITE" id="PS50821"/>
    </source>
</evidence>
<dbReference type="PhylomeDB" id="T1IXK7"/>
<dbReference type="InterPro" id="IPR003165">
    <property type="entry name" value="Piwi"/>
</dbReference>
<evidence type="ECO:0000313" key="16">
    <source>
        <dbReference type="Proteomes" id="UP000014500"/>
    </source>
</evidence>
<protein>
    <recommendedName>
        <fullName evidence="17">Piwi domain-containing protein</fullName>
    </recommendedName>
</protein>
<comment type="subunit">
    <text evidence="2">Homodimer; disulfide-linked.</text>
</comment>
<dbReference type="GO" id="GO:0030154">
    <property type="term" value="P:cell differentiation"/>
    <property type="evidence" value="ECO:0007669"/>
    <property type="project" value="UniProtKB-KW"/>
</dbReference>
<dbReference type="Gene3D" id="2.170.260.10">
    <property type="entry name" value="paz domain"/>
    <property type="match status" value="1"/>
</dbReference>
<evidence type="ECO:0000256" key="1">
    <source>
        <dbReference type="ARBA" id="ARBA00004496"/>
    </source>
</evidence>
<dbReference type="SUPFAM" id="SSF53098">
    <property type="entry name" value="Ribonuclease H-like"/>
    <property type="match status" value="1"/>
</dbReference>
<dbReference type="eggNOG" id="KOG1042">
    <property type="taxonomic scope" value="Eukaryota"/>
</dbReference>
<dbReference type="InterPro" id="IPR032104">
    <property type="entry name" value="Spaetzle"/>
</dbReference>
<evidence type="ECO:0008006" key="17">
    <source>
        <dbReference type="Google" id="ProtNLM"/>
    </source>
</evidence>
<dbReference type="Pfam" id="PF02170">
    <property type="entry name" value="PAZ"/>
    <property type="match status" value="1"/>
</dbReference>
<dbReference type="Pfam" id="PF23278">
    <property type="entry name" value="Piwi_N"/>
    <property type="match status" value="1"/>
</dbReference>
<dbReference type="GO" id="GO:0005737">
    <property type="term" value="C:cytoplasm"/>
    <property type="evidence" value="ECO:0007669"/>
    <property type="project" value="UniProtKB-SubCell"/>
</dbReference>
<dbReference type="Pfam" id="PF16077">
    <property type="entry name" value="Spaetzle"/>
    <property type="match status" value="1"/>
</dbReference>
<evidence type="ECO:0000259" key="14">
    <source>
        <dbReference type="PROSITE" id="PS50822"/>
    </source>
</evidence>
<accession>T1IXK7</accession>
<evidence type="ECO:0000256" key="3">
    <source>
        <dbReference type="ARBA" id="ARBA00022473"/>
    </source>
</evidence>
<dbReference type="SUPFAM" id="SSF101690">
    <property type="entry name" value="PAZ domain"/>
    <property type="match status" value="1"/>
</dbReference>
<dbReference type="CDD" id="cd02845">
    <property type="entry name" value="PAZ_piwi_like"/>
    <property type="match status" value="1"/>
</dbReference>
<dbReference type="FunFam" id="3.30.420.10:FF:000014">
    <property type="entry name" value="Piwi-like RNA-mediated gene silencing 1"/>
    <property type="match status" value="1"/>
</dbReference>
<dbReference type="EMBL" id="AFFK01020101">
    <property type="status" value="NOT_ANNOTATED_CDS"/>
    <property type="molecule type" value="Genomic_DNA"/>
</dbReference>
<dbReference type="InterPro" id="IPR029034">
    <property type="entry name" value="Cystine-knot_cytokine"/>
</dbReference>
<dbReference type="InterPro" id="IPR012337">
    <property type="entry name" value="RNaseH-like_sf"/>
</dbReference>
<comment type="subcellular location">
    <subcellularLocation>
        <location evidence="1">Cytoplasm</location>
    </subcellularLocation>
</comment>
<name>T1IXK7_STRMM</name>
<dbReference type="FunFam" id="2.170.260.10:FF:000003">
    <property type="entry name" value="Piwi-like RNA-mediated gene silencing 2"/>
    <property type="match status" value="1"/>
</dbReference>
<evidence type="ECO:0000256" key="10">
    <source>
        <dbReference type="ARBA" id="ARBA00023180"/>
    </source>
</evidence>
<keyword evidence="3" id="KW-0217">Developmental protein</keyword>
<feature type="domain" description="PAZ" evidence="13">
    <location>
        <begin position="350"/>
        <end position="461"/>
    </location>
</feature>
<proteinExistence type="inferred from homology"/>
<dbReference type="CDD" id="cd04658">
    <property type="entry name" value="Piwi_piwi-like_Euk"/>
    <property type="match status" value="1"/>
</dbReference>
<feature type="domain" description="Piwi" evidence="14">
    <location>
        <begin position="629"/>
        <end position="907"/>
    </location>
</feature>
<evidence type="ECO:0000256" key="8">
    <source>
        <dbReference type="ARBA" id="ARBA00023157"/>
    </source>
</evidence>
<dbReference type="InterPro" id="IPR036085">
    <property type="entry name" value="PAZ_dom_sf"/>
</dbReference>
<keyword evidence="9" id="KW-0943">RNA-mediated gene silencing</keyword>
<dbReference type="Proteomes" id="UP000014500">
    <property type="component" value="Unassembled WGS sequence"/>
</dbReference>
<keyword evidence="4" id="KW-0963">Cytoplasm</keyword>
<reference evidence="15" key="2">
    <citation type="submission" date="2015-02" db="UniProtKB">
        <authorList>
            <consortium name="EnsemblMetazoa"/>
        </authorList>
    </citation>
    <scope>IDENTIFICATION</scope>
</reference>
<dbReference type="PANTHER" id="PTHR22891">
    <property type="entry name" value="EUKARYOTIC TRANSLATION INITIATION FACTOR 2C"/>
    <property type="match status" value="1"/>
</dbReference>
<evidence type="ECO:0000256" key="9">
    <source>
        <dbReference type="ARBA" id="ARBA00023158"/>
    </source>
</evidence>
<evidence type="ECO:0000256" key="2">
    <source>
        <dbReference type="ARBA" id="ARBA00011748"/>
    </source>
</evidence>
<keyword evidence="7" id="KW-0694">RNA-binding</keyword>
<keyword evidence="16" id="KW-1185">Reference proteome</keyword>
<dbReference type="AlphaFoldDB" id="T1IXK7"/>
<sequence>MANRGRGSLIERMAQMTVNGNGNGDTALPSTDASLRPKGRGQILAQFMATIPREKGDAQISRTSETQISSPIGRGETATMRPMGRGELGAIRPIGRGITTPAPALIPAPTPTPTPTPALAPFARGFGRANLLKQFDTPSPVSSVVPVVPVVQSENISSTMSDHSFASDPTPAEPVIKRGTKGKPVPISTNYVRLKCVKDAFIYEYHVTFIPQVDSKKLRMRLVHESKHVIGPTFQFDGAKLYLPLRMEKIMTTVDIIHPYEKTPQQVNIKYVTKQNLTSCNHLFNVLFKRIMNILALKLMARKYYDPKEAKKIPQYKLQIWPGYVTSVAEYEGGLLLMCDAAHKVLRDSTAHEVIKDCHDRDPRGDWMKEAAKQLIGSVVLTRYNNRTYRIDDIDWGRDVKAKFTNHMGQELTFLAYYKKQYQIEIEDDEQPLLIHQEKPARGTTESKRISLVPELAHMTGVSDKMISDFQLMKSVSAHTRLTPNQRQFAFKRFLENVHKTAEATKQLSDWGLELETNMLQLQGRVLEPTKLIFGNGKIHVVDERADWNNALCRGGKAFVAIDLKNWGIIFCNNDSVKTGNFKEKALRVGPALGMEVAEPIMIKLKDQRNETFVNAIDNLVRERQGLQIIVTICPTARDDRYSAIKKRCYLELGMASQVINLRTISRDDKLQSVTQKILLQMNCKLGGELWGVNCPIKNLMIVGMDVYHDASRRGQSVLGFVSSLNPSFTKWFSKTVFQSTHQELGDGLRTCMMAALKKFFDVNRILPEKIVVYRDGVSDGQLRFVVDHEILQIENSFKMTENYKPKLSVVIVQKRINTRIFANTGRGELANPMPGTILDHTVTRFQYYDFFLVSQHVTQGTVTPTHYIVIKDENDFPVDIMQKLTYILTHMYFNWPGTVRVPAPCQNIYFVFEFCLINGDEFNACGRQSRSRHLTDVPCGITNDVTFCATAGAQYPWQALIQFVTDNRSLMKRMYGETRQSVVLRREMGSKGGRSLDDKKNKTVVDIPDLPVDEGINACPSRTEVVSPYWANSTRGDIVAILNVYPFEQFVYFEKCEHDSSRTFCPDGCRCEQQHGLQRLLAFDPTNECRGIFSEWFRFPMCCVCRCYFPPATTATSNDTFEKYD</sequence>
<evidence type="ECO:0000256" key="7">
    <source>
        <dbReference type="ARBA" id="ARBA00022884"/>
    </source>
</evidence>
<evidence type="ECO:0000256" key="11">
    <source>
        <dbReference type="ARBA" id="ARBA00038291"/>
    </source>
</evidence>
<dbReference type="EnsemblMetazoa" id="SMAR005944-RA">
    <property type="protein sequence ID" value="SMAR005944-PA"/>
    <property type="gene ID" value="SMAR005944"/>
</dbReference>
<dbReference type="STRING" id="126957.T1IXK7"/>
<dbReference type="InterPro" id="IPR036397">
    <property type="entry name" value="RNaseH_sf"/>
</dbReference>
<keyword evidence="8" id="KW-1015">Disulfide bond</keyword>
<organism evidence="15 16">
    <name type="scientific">Strigamia maritima</name>
    <name type="common">European centipede</name>
    <name type="synonym">Geophilus maritimus</name>
    <dbReference type="NCBI Taxonomy" id="126957"/>
    <lineage>
        <taxon>Eukaryota</taxon>
        <taxon>Metazoa</taxon>
        <taxon>Ecdysozoa</taxon>
        <taxon>Arthropoda</taxon>
        <taxon>Myriapoda</taxon>
        <taxon>Chilopoda</taxon>
        <taxon>Pleurostigmophora</taxon>
        <taxon>Geophilomorpha</taxon>
        <taxon>Linotaeniidae</taxon>
        <taxon>Strigamia</taxon>
    </lineage>
</organism>
<dbReference type="Gene3D" id="3.40.50.2300">
    <property type="match status" value="1"/>
</dbReference>
<feature type="compositionally biased region" description="Polar residues" evidence="12">
    <location>
        <begin position="60"/>
        <end position="70"/>
    </location>
</feature>
<dbReference type="Pfam" id="PF02171">
    <property type="entry name" value="Piwi"/>
    <property type="match status" value="1"/>
</dbReference>
<feature type="region of interest" description="Disordered" evidence="12">
    <location>
        <begin position="55"/>
        <end position="82"/>
    </location>
</feature>
<dbReference type="SMART" id="SM00949">
    <property type="entry name" value="PAZ"/>
    <property type="match status" value="1"/>
</dbReference>
<dbReference type="SUPFAM" id="SSF57501">
    <property type="entry name" value="Cystine-knot cytokines"/>
    <property type="match status" value="1"/>
</dbReference>
<evidence type="ECO:0000256" key="4">
    <source>
        <dbReference type="ARBA" id="ARBA00022490"/>
    </source>
</evidence>
<dbReference type="InterPro" id="IPR003100">
    <property type="entry name" value="PAZ_dom"/>
</dbReference>
<comment type="similarity">
    <text evidence="11">Belongs to the argonaute family. Piwi subfamily.</text>
</comment>
<keyword evidence="6" id="KW-0221">Differentiation</keyword>
<dbReference type="Gene3D" id="3.30.420.10">
    <property type="entry name" value="Ribonuclease H-like superfamily/Ribonuclease H"/>
    <property type="match status" value="1"/>
</dbReference>